<proteinExistence type="predicted"/>
<evidence type="ECO:0000313" key="1">
    <source>
        <dbReference type="EnsemblPlants" id="OPUNC05G06570.1"/>
    </source>
</evidence>
<protein>
    <submittedName>
        <fullName evidence="1">Uncharacterized protein</fullName>
    </submittedName>
</protein>
<sequence length="64" mass="7331">MASSSRNRSLRIGRLPDEIEAIIKECPAPRMVLYNLVHASPALLYKKKEGSWRLWIIGNSMHKP</sequence>
<name>A0A0E0KZR5_ORYPU</name>
<dbReference type="EnsemblPlants" id="OPUNC05G06570.1">
    <property type="protein sequence ID" value="OPUNC05G06570.1"/>
    <property type="gene ID" value="OPUNC05G06570"/>
</dbReference>
<evidence type="ECO:0000313" key="2">
    <source>
        <dbReference type="Proteomes" id="UP000026962"/>
    </source>
</evidence>
<reference evidence="1" key="1">
    <citation type="submission" date="2015-04" db="UniProtKB">
        <authorList>
            <consortium name="EnsemblPlants"/>
        </authorList>
    </citation>
    <scope>IDENTIFICATION</scope>
</reference>
<reference evidence="1" key="2">
    <citation type="submission" date="2018-05" db="EMBL/GenBank/DDBJ databases">
        <title>OpunRS2 (Oryza punctata Reference Sequence Version 2).</title>
        <authorList>
            <person name="Zhang J."/>
            <person name="Kudrna D."/>
            <person name="Lee S."/>
            <person name="Talag J."/>
            <person name="Welchert J."/>
            <person name="Wing R.A."/>
        </authorList>
    </citation>
    <scope>NUCLEOTIDE SEQUENCE [LARGE SCALE GENOMIC DNA]</scope>
</reference>
<dbReference type="AlphaFoldDB" id="A0A0E0KZR5"/>
<accession>A0A0E0KZR5</accession>
<dbReference type="Proteomes" id="UP000026962">
    <property type="component" value="Chromosome 5"/>
</dbReference>
<organism evidence="1">
    <name type="scientific">Oryza punctata</name>
    <name type="common">Red rice</name>
    <dbReference type="NCBI Taxonomy" id="4537"/>
    <lineage>
        <taxon>Eukaryota</taxon>
        <taxon>Viridiplantae</taxon>
        <taxon>Streptophyta</taxon>
        <taxon>Embryophyta</taxon>
        <taxon>Tracheophyta</taxon>
        <taxon>Spermatophyta</taxon>
        <taxon>Magnoliopsida</taxon>
        <taxon>Liliopsida</taxon>
        <taxon>Poales</taxon>
        <taxon>Poaceae</taxon>
        <taxon>BOP clade</taxon>
        <taxon>Oryzoideae</taxon>
        <taxon>Oryzeae</taxon>
        <taxon>Oryzinae</taxon>
        <taxon>Oryza</taxon>
    </lineage>
</organism>
<keyword evidence="2" id="KW-1185">Reference proteome</keyword>
<dbReference type="HOGENOM" id="CLU_2871593_0_0_1"/>
<dbReference type="Gramene" id="OPUNC05G06570.1">
    <property type="protein sequence ID" value="OPUNC05G06570.1"/>
    <property type="gene ID" value="OPUNC05G06570"/>
</dbReference>